<dbReference type="EMBL" id="KK914191">
    <property type="protein sequence ID" value="KDP47195.1"/>
    <property type="molecule type" value="Genomic_DNA"/>
</dbReference>
<evidence type="ECO:0000313" key="2">
    <source>
        <dbReference type="Proteomes" id="UP000027138"/>
    </source>
</evidence>
<organism evidence="1 2">
    <name type="scientific">Jatropha curcas</name>
    <name type="common">Barbados nut</name>
    <dbReference type="NCBI Taxonomy" id="180498"/>
    <lineage>
        <taxon>Eukaryota</taxon>
        <taxon>Viridiplantae</taxon>
        <taxon>Streptophyta</taxon>
        <taxon>Embryophyta</taxon>
        <taxon>Tracheophyta</taxon>
        <taxon>Spermatophyta</taxon>
        <taxon>Magnoliopsida</taxon>
        <taxon>eudicotyledons</taxon>
        <taxon>Gunneridae</taxon>
        <taxon>Pentapetalae</taxon>
        <taxon>rosids</taxon>
        <taxon>fabids</taxon>
        <taxon>Malpighiales</taxon>
        <taxon>Euphorbiaceae</taxon>
        <taxon>Crotonoideae</taxon>
        <taxon>Jatropheae</taxon>
        <taxon>Jatropha</taxon>
    </lineage>
</organism>
<name>A0A067LQI9_JATCU</name>
<proteinExistence type="predicted"/>
<dbReference type="AlphaFoldDB" id="A0A067LQI9"/>
<dbReference type="Proteomes" id="UP000027138">
    <property type="component" value="Unassembled WGS sequence"/>
</dbReference>
<protein>
    <submittedName>
        <fullName evidence="1">Uncharacterized protein</fullName>
    </submittedName>
</protein>
<evidence type="ECO:0000313" key="1">
    <source>
        <dbReference type="EMBL" id="KDP47195.1"/>
    </source>
</evidence>
<reference evidence="1 2" key="1">
    <citation type="journal article" date="2014" name="PLoS ONE">
        <title>Global Analysis of Gene Expression Profiles in Physic Nut (Jatropha curcas L.) Seedlings Exposed to Salt Stress.</title>
        <authorList>
            <person name="Zhang L."/>
            <person name="Zhang C."/>
            <person name="Wu P."/>
            <person name="Chen Y."/>
            <person name="Li M."/>
            <person name="Jiang H."/>
            <person name="Wu G."/>
        </authorList>
    </citation>
    <scope>NUCLEOTIDE SEQUENCE [LARGE SCALE GENOMIC DNA]</scope>
    <source>
        <strain evidence="2">cv. GZQX0401</strain>
        <tissue evidence="1">Young leaves</tissue>
    </source>
</reference>
<sequence length="87" mass="9288">MHWSSGKAAVTSAEARSVVAEQWRGSRATVVARQGGDRAAAVRCAIWQKAKLLAVARGGVERRCWRAMEAVRLAELVVVARVSADAG</sequence>
<keyword evidence="2" id="KW-1185">Reference proteome</keyword>
<gene>
    <name evidence="1" type="ORF">JCGZ_19677</name>
</gene>
<accession>A0A067LQI9</accession>